<dbReference type="FunFam" id="3.20.20.140:FF:000004">
    <property type="entry name" value="N-acetylglucosamine-6-phosphate deacetylase"/>
    <property type="match status" value="1"/>
</dbReference>
<dbReference type="PANTHER" id="PTHR11113:SF14">
    <property type="entry name" value="N-ACETYLGLUCOSAMINE-6-PHOSPHATE DEACETYLASE"/>
    <property type="match status" value="1"/>
</dbReference>
<evidence type="ECO:0000256" key="7">
    <source>
        <dbReference type="ARBA" id="ARBA00047647"/>
    </source>
</evidence>
<dbReference type="Gene3D" id="3.20.20.140">
    <property type="entry name" value="Metal-dependent hydrolases"/>
    <property type="match status" value="1"/>
</dbReference>
<dbReference type="EMBL" id="PKGY01000002">
    <property type="protein sequence ID" value="PKZ22297.1"/>
    <property type="molecule type" value="Genomic_DNA"/>
</dbReference>
<organism evidence="14 15">
    <name type="scientific">Aerococcus sanguinicola</name>
    <dbReference type="NCBI Taxonomy" id="119206"/>
    <lineage>
        <taxon>Bacteria</taxon>
        <taxon>Bacillati</taxon>
        <taxon>Bacillota</taxon>
        <taxon>Bacilli</taxon>
        <taxon>Lactobacillales</taxon>
        <taxon>Aerococcaceae</taxon>
        <taxon>Aerococcus</taxon>
    </lineage>
</organism>
<reference evidence="14 15" key="1">
    <citation type="submission" date="2017-12" db="EMBL/GenBank/DDBJ databases">
        <title>Phylogenetic diversity of female urinary microbiome.</title>
        <authorList>
            <person name="Thomas-White K."/>
            <person name="Wolfe A.J."/>
        </authorList>
    </citation>
    <scope>NUCLEOTIDE SEQUENCE [LARGE SCALE GENOMIC DNA]</scope>
    <source>
        <strain evidence="14 15">UMB0139</strain>
    </source>
</reference>
<feature type="binding site" evidence="12">
    <location>
        <position position="215"/>
    </location>
    <ligand>
        <name>Zn(2+)</name>
        <dbReference type="ChEBI" id="CHEBI:29105"/>
    </ligand>
</feature>
<dbReference type="CDD" id="cd00854">
    <property type="entry name" value="NagA"/>
    <property type="match status" value="1"/>
</dbReference>
<dbReference type="RefSeq" id="WP_070486306.1">
    <property type="nucleotide sequence ID" value="NZ_CAJHKM010000001.1"/>
</dbReference>
<keyword evidence="5 9" id="KW-0378">Hydrolase</keyword>
<evidence type="ECO:0000256" key="9">
    <source>
        <dbReference type="PIRNR" id="PIRNR038994"/>
    </source>
</evidence>
<feature type="binding site" evidence="12">
    <location>
        <position position="194"/>
    </location>
    <ligand>
        <name>Zn(2+)</name>
        <dbReference type="ChEBI" id="CHEBI:29105"/>
    </ligand>
</feature>
<protein>
    <recommendedName>
        <fullName evidence="3">N-acetylglucosamine-6-phosphate deacetylase</fullName>
        <ecNumber evidence="2">3.5.1.25</ecNumber>
    </recommendedName>
</protein>
<dbReference type="AlphaFoldDB" id="A0A2I1MQ86"/>
<evidence type="ECO:0000256" key="3">
    <source>
        <dbReference type="ARBA" id="ARBA00018029"/>
    </source>
</evidence>
<dbReference type="InterPro" id="IPR011059">
    <property type="entry name" value="Metal-dep_hydrolase_composite"/>
</dbReference>
<feature type="domain" description="Amidohydrolase-related" evidence="13">
    <location>
        <begin position="52"/>
        <end position="367"/>
    </location>
</feature>
<keyword evidence="4 12" id="KW-0479">Metal-binding</keyword>
<dbReference type="PANTHER" id="PTHR11113">
    <property type="entry name" value="N-ACETYLGLUCOSAMINE-6-PHOSPHATE DEACETYLASE"/>
    <property type="match status" value="1"/>
</dbReference>
<dbReference type="GO" id="GO:0006046">
    <property type="term" value="P:N-acetylglucosamine catabolic process"/>
    <property type="evidence" value="ECO:0007669"/>
    <property type="project" value="TreeGrafter"/>
</dbReference>
<feature type="binding site" evidence="12">
    <location>
        <position position="128"/>
    </location>
    <ligand>
        <name>Zn(2+)</name>
        <dbReference type="ChEBI" id="CHEBI:29105"/>
    </ligand>
</feature>
<dbReference type="InterPro" id="IPR032466">
    <property type="entry name" value="Metal_Hydrolase"/>
</dbReference>
<evidence type="ECO:0000256" key="12">
    <source>
        <dbReference type="PIRSR" id="PIRSR038994-3"/>
    </source>
</evidence>
<evidence type="ECO:0000256" key="4">
    <source>
        <dbReference type="ARBA" id="ARBA00022723"/>
    </source>
</evidence>
<dbReference type="NCBIfam" id="TIGR00221">
    <property type="entry name" value="nagA"/>
    <property type="match status" value="1"/>
</dbReference>
<keyword evidence="6 9" id="KW-0119">Carbohydrate metabolism</keyword>
<evidence type="ECO:0000313" key="14">
    <source>
        <dbReference type="EMBL" id="PKZ22297.1"/>
    </source>
</evidence>
<feature type="binding site" evidence="11">
    <location>
        <position position="226"/>
    </location>
    <ligand>
        <name>substrate</name>
    </ligand>
</feature>
<comment type="catalytic activity">
    <reaction evidence="7">
        <text>N-acetyl-D-glucosamine 6-phosphate + H2O = D-glucosamine 6-phosphate + acetate</text>
        <dbReference type="Rhea" id="RHEA:22936"/>
        <dbReference type="ChEBI" id="CHEBI:15377"/>
        <dbReference type="ChEBI" id="CHEBI:30089"/>
        <dbReference type="ChEBI" id="CHEBI:57513"/>
        <dbReference type="ChEBI" id="CHEBI:58725"/>
        <dbReference type="EC" id="3.5.1.25"/>
    </reaction>
</comment>
<feature type="binding site" evidence="11">
    <location>
        <position position="139"/>
    </location>
    <ligand>
        <name>substrate</name>
    </ligand>
</feature>
<comment type="cofactor">
    <cofactor evidence="12">
        <name>a divalent metal cation</name>
        <dbReference type="ChEBI" id="CHEBI:60240"/>
    </cofactor>
    <text evidence="12">Binds 1 divalent metal cation per subunit.</text>
</comment>
<sequence length="382" mass="41056">MRQAVKADRFFLENEILGPGYLIIEDGKFLGYSPEEGDGLDEILDYSGYWIGPGLVDTHIHGFNGSDVMDATTEAVETIRQGLPATGVTSFLATTLTASVEETDRACAVVAEVAEEDQGAKIQGIFLEGPFFVEAHKGAQNPDYFIAPSPEVLDQWQKSAKNLIRKAALAPEYPETAAFIDRAKALDVKVAIGHTDASFDQARRAVDQGASLFVHTFNGMSGLHHREPGVVGAAMTLQNTYAEVIADGHHVNPAAIEALLNARNVNNTLLVTDCMRAGGLEDGNYTLGEYPVEVKDGAARLANGSLAGSVLQLKDAVRNLVDWNLTTVHEAINMASVVPARSVGIEDRCGSIKPGRQADFIVLSPELELEASYIDGQVAYKK</sequence>
<dbReference type="GO" id="GO:0008448">
    <property type="term" value="F:N-acetylglucosamine-6-phosphate deacetylase activity"/>
    <property type="evidence" value="ECO:0007669"/>
    <property type="project" value="UniProtKB-EC"/>
</dbReference>
<comment type="pathway">
    <text evidence="8">Amino-sugar metabolism; N-acetylneuraminate degradation; D-fructose 6-phosphate from N-acetylneuraminate: step 4/5.</text>
</comment>
<feature type="binding site" evidence="11">
    <location>
        <position position="250"/>
    </location>
    <ligand>
        <name>substrate</name>
    </ligand>
</feature>
<comment type="caution">
    <text evidence="14">The sequence shown here is derived from an EMBL/GenBank/DDBJ whole genome shotgun (WGS) entry which is preliminary data.</text>
</comment>
<evidence type="ECO:0000256" key="6">
    <source>
        <dbReference type="ARBA" id="ARBA00023277"/>
    </source>
</evidence>
<evidence type="ECO:0000256" key="8">
    <source>
        <dbReference type="ARBA" id="ARBA00060590"/>
    </source>
</evidence>
<evidence type="ECO:0000256" key="5">
    <source>
        <dbReference type="ARBA" id="ARBA00022801"/>
    </source>
</evidence>
<feature type="active site" description="Proton donor/acceptor" evidence="10">
    <location>
        <position position="273"/>
    </location>
</feature>
<dbReference type="InterPro" id="IPR003764">
    <property type="entry name" value="GlcNAc_6-P_deAcase"/>
</dbReference>
<accession>A0A2I1MQ86</accession>
<name>A0A2I1MQ86_9LACT</name>
<dbReference type="SUPFAM" id="SSF51556">
    <property type="entry name" value="Metallo-dependent hydrolases"/>
    <property type="match status" value="1"/>
</dbReference>
<evidence type="ECO:0000259" key="13">
    <source>
        <dbReference type="Pfam" id="PF01979"/>
    </source>
</evidence>
<evidence type="ECO:0000256" key="2">
    <source>
        <dbReference type="ARBA" id="ARBA00011899"/>
    </source>
</evidence>
<dbReference type="SUPFAM" id="SSF51338">
    <property type="entry name" value="Composite domain of metallo-dependent hydrolases"/>
    <property type="match status" value="1"/>
</dbReference>
<dbReference type="PIRSF" id="PIRSF038994">
    <property type="entry name" value="NagA"/>
    <property type="match status" value="1"/>
</dbReference>
<comment type="similarity">
    <text evidence="1 9">Belongs to the metallo-dependent hydrolases superfamily. NagA family.</text>
</comment>
<dbReference type="InterPro" id="IPR006680">
    <property type="entry name" value="Amidohydro-rel"/>
</dbReference>
<gene>
    <name evidence="14" type="primary">nagA</name>
    <name evidence="14" type="ORF">CYJ28_04070</name>
</gene>
<evidence type="ECO:0000256" key="1">
    <source>
        <dbReference type="ARBA" id="ARBA00010716"/>
    </source>
</evidence>
<feature type="binding site" evidence="11">
    <location>
        <begin position="218"/>
        <end position="219"/>
    </location>
    <ligand>
        <name>substrate</name>
    </ligand>
</feature>
<dbReference type="EC" id="3.5.1.25" evidence="2"/>
<feature type="binding site" evidence="11">
    <location>
        <begin position="306"/>
        <end position="308"/>
    </location>
    <ligand>
        <name>substrate</name>
    </ligand>
</feature>
<dbReference type="GO" id="GO:0046872">
    <property type="term" value="F:metal ion binding"/>
    <property type="evidence" value="ECO:0007669"/>
    <property type="project" value="UniProtKB-KW"/>
</dbReference>
<dbReference type="Proteomes" id="UP000234239">
    <property type="component" value="Unassembled WGS sequence"/>
</dbReference>
<evidence type="ECO:0000256" key="11">
    <source>
        <dbReference type="PIRSR" id="PIRSR038994-2"/>
    </source>
</evidence>
<dbReference type="Gene3D" id="2.30.40.10">
    <property type="entry name" value="Urease, subunit C, domain 1"/>
    <property type="match status" value="1"/>
</dbReference>
<proteinExistence type="inferred from homology"/>
<dbReference type="Pfam" id="PF01979">
    <property type="entry name" value="Amidohydro_1"/>
    <property type="match status" value="1"/>
</dbReference>
<dbReference type="OrthoDB" id="9776488at2"/>
<evidence type="ECO:0000256" key="10">
    <source>
        <dbReference type="PIRSR" id="PIRSR038994-1"/>
    </source>
</evidence>
<evidence type="ECO:0000313" key="15">
    <source>
        <dbReference type="Proteomes" id="UP000234239"/>
    </source>
</evidence>